<accession>A0A0E3VXX6</accession>
<evidence type="ECO:0000313" key="2">
    <source>
        <dbReference type="Proteomes" id="UP000063308"/>
    </source>
</evidence>
<organism evidence="1 2">
    <name type="scientific">Bradyrhizobium diazoefficiens</name>
    <dbReference type="NCBI Taxonomy" id="1355477"/>
    <lineage>
        <taxon>Bacteria</taxon>
        <taxon>Pseudomonadati</taxon>
        <taxon>Pseudomonadota</taxon>
        <taxon>Alphaproteobacteria</taxon>
        <taxon>Hyphomicrobiales</taxon>
        <taxon>Nitrobacteraceae</taxon>
        <taxon>Bradyrhizobium</taxon>
    </lineage>
</organism>
<name>A0A0E3VXX6_9BRAD</name>
<evidence type="ECO:0000313" key="1">
    <source>
        <dbReference type="EMBL" id="BAR63425.1"/>
    </source>
</evidence>
<sequence>METTNRISDHIDHKTARSICDEVGDRLQQNLSLEASPLPPYLERLVDELLKQERPPIDGVAAPANRFLHATRRVAAAVRLSA</sequence>
<dbReference type="AlphaFoldDB" id="A0A0E3VXX6"/>
<dbReference type="Proteomes" id="UP000063308">
    <property type="component" value="Plasmid pNK6c"/>
</dbReference>
<protein>
    <submittedName>
        <fullName evidence="1">Uncharacterized protein</fullName>
    </submittedName>
</protein>
<keyword evidence="1" id="KW-0614">Plasmid</keyword>
<proteinExistence type="predicted"/>
<geneLocation type="plasmid" evidence="2">
    <name>pNK6c DNA</name>
</geneLocation>
<gene>
    <name evidence="1" type="ORF">NK6_c_18</name>
</gene>
<dbReference type="EMBL" id="AP014687">
    <property type="protein sequence ID" value="BAR63425.1"/>
    <property type="molecule type" value="Genomic_DNA"/>
</dbReference>
<reference evidence="1 2" key="1">
    <citation type="submission" date="2014-11" db="EMBL/GenBank/DDBJ databases">
        <title>Symbiosis island explosion on the genome of extra-slow-growing strains of soybean bradyrhizobia with massive insertion sequences.</title>
        <authorList>
            <person name="Iida T."/>
            <person name="Minamisawa K."/>
        </authorList>
    </citation>
    <scope>NUCLEOTIDE SEQUENCE [LARGE SCALE GENOMIC DNA]</scope>
    <source>
        <strain evidence="1 2">NK6</strain>
        <plasmid evidence="2">pNK6c DNA</plasmid>
    </source>
</reference>